<comment type="caution">
    <text evidence="2">The sequence shown here is derived from an EMBL/GenBank/DDBJ whole genome shotgun (WGS) entry which is preliminary data.</text>
</comment>
<accession>A0ABQ5SHM1</accession>
<keyword evidence="3" id="KW-1185">Reference proteome</keyword>
<evidence type="ECO:0000313" key="3">
    <source>
        <dbReference type="Proteomes" id="UP001165090"/>
    </source>
</evidence>
<protein>
    <submittedName>
        <fullName evidence="2">Uncharacterized protein</fullName>
    </submittedName>
</protein>
<evidence type="ECO:0000256" key="1">
    <source>
        <dbReference type="SAM" id="MobiDB-lite"/>
    </source>
</evidence>
<feature type="region of interest" description="Disordered" evidence="1">
    <location>
        <begin position="327"/>
        <end position="349"/>
    </location>
</feature>
<dbReference type="Proteomes" id="UP001165090">
    <property type="component" value="Unassembled WGS sequence"/>
</dbReference>
<evidence type="ECO:0000313" key="2">
    <source>
        <dbReference type="EMBL" id="GLI68963.1"/>
    </source>
</evidence>
<sequence length="614" mass="64559">MEWGREVLGCTLILSSPLAACYGTKLLARLGLELEETRRVFSLRQSLASCAGLRARGPEAQNENAERSQEFTGENCFQYNNAAFVCQSCDDYGADTAECEDSEELDFCILTPQQALGALGEHAPQYAKIFLNGYTFVADRSEPGTVMSVDEYADRMHVSAASRRHSAGGSCLATSSVTESQTCGAASPGFTPGRSPNDQLSTCSDSSSLRCRSSCARDFSTSAPTFSERSSFELSLLSYQSSLGLARTTLESDTYYDTMPHTYPVLQNGFDLDATQAHVEQGMTAAAEAMTQEVQVQHRTGRNDCAAPVTPREFAGPQRPVLSPFTDSGACHAETSPSSPVDTWRSGGRAQCAGVHGAEHVGGVKAYQGSGCSSSQSRSVGALHKCAAPGGTLGAAEQKGSKRPWVPSGVRLVPSPLLQTPAPRASVPLSSSHTSRMAVNVKKDANTACSWEAASAPHSPLQPTCSRSCGSRSVGGSPSSIAISPAGLCTAPALPLPDGTTLESAVPPALRYYLAQTRAAGNQDVQGVEAGRRAPEMAARCQSSGCDSTGQGVGSADISAGQPGFVRATVEQLNTQRLVCCHVTPYAAAKTCRKPRPLVQRVPVSKSEVLLNYG</sequence>
<proteinExistence type="predicted"/>
<dbReference type="EMBL" id="BSDZ01000080">
    <property type="protein sequence ID" value="GLI68963.1"/>
    <property type="molecule type" value="Genomic_DNA"/>
</dbReference>
<reference evidence="2 3" key="1">
    <citation type="journal article" date="2023" name="IScience">
        <title>Expanded male sex-determining region conserved during the evolution of homothallism in the green alga Volvox.</title>
        <authorList>
            <person name="Yamamoto K."/>
            <person name="Matsuzaki R."/>
            <person name="Mahakham W."/>
            <person name="Heman W."/>
            <person name="Sekimoto H."/>
            <person name="Kawachi M."/>
            <person name="Minakuchi Y."/>
            <person name="Toyoda A."/>
            <person name="Nozaki H."/>
        </authorList>
    </citation>
    <scope>NUCLEOTIDE SEQUENCE [LARGE SCALE GENOMIC DNA]</scope>
    <source>
        <strain evidence="2 3">NIES-4468</strain>
    </source>
</reference>
<gene>
    <name evidence="2" type="ORF">VaNZ11_013491</name>
</gene>
<name>A0ABQ5SHM1_9CHLO</name>
<organism evidence="2 3">
    <name type="scientific">Volvox africanus</name>
    <dbReference type="NCBI Taxonomy" id="51714"/>
    <lineage>
        <taxon>Eukaryota</taxon>
        <taxon>Viridiplantae</taxon>
        <taxon>Chlorophyta</taxon>
        <taxon>core chlorophytes</taxon>
        <taxon>Chlorophyceae</taxon>
        <taxon>CS clade</taxon>
        <taxon>Chlamydomonadales</taxon>
        <taxon>Volvocaceae</taxon>
        <taxon>Volvox</taxon>
    </lineage>
</organism>